<dbReference type="SUPFAM" id="SSF52374">
    <property type="entry name" value="Nucleotidylyl transferase"/>
    <property type="match status" value="1"/>
</dbReference>
<comment type="caution">
    <text evidence="9">The sequence shown here is derived from an EMBL/GenBank/DDBJ whole genome shotgun (WGS) entry which is preliminary data.</text>
</comment>
<dbReference type="GO" id="GO:0006428">
    <property type="term" value="P:isoleucyl-tRNA aminoacylation"/>
    <property type="evidence" value="ECO:0007669"/>
    <property type="project" value="TreeGrafter"/>
</dbReference>
<dbReference type="Gene3D" id="3.40.50.620">
    <property type="entry name" value="HUPs"/>
    <property type="match status" value="1"/>
</dbReference>
<evidence type="ECO:0000256" key="6">
    <source>
        <dbReference type="ARBA" id="ARBA00023146"/>
    </source>
</evidence>
<dbReference type="AlphaFoldDB" id="A0AA41BKC7"/>
<dbReference type="SUPFAM" id="SSF50677">
    <property type="entry name" value="ValRS/IleRS/LeuRS editing domain"/>
    <property type="match status" value="1"/>
</dbReference>
<keyword evidence="2 9" id="KW-0436">Ligase</keyword>
<dbReference type="GO" id="GO:0005829">
    <property type="term" value="C:cytosol"/>
    <property type="evidence" value="ECO:0007669"/>
    <property type="project" value="TreeGrafter"/>
</dbReference>
<comment type="catalytic activity">
    <reaction evidence="7">
        <text>tRNA(Ile) + L-isoleucine + ATP = L-isoleucyl-tRNA(Ile) + AMP + diphosphate</text>
        <dbReference type="Rhea" id="RHEA:11060"/>
        <dbReference type="Rhea" id="RHEA-COMP:9666"/>
        <dbReference type="Rhea" id="RHEA-COMP:9695"/>
        <dbReference type="ChEBI" id="CHEBI:30616"/>
        <dbReference type="ChEBI" id="CHEBI:33019"/>
        <dbReference type="ChEBI" id="CHEBI:58045"/>
        <dbReference type="ChEBI" id="CHEBI:78442"/>
        <dbReference type="ChEBI" id="CHEBI:78528"/>
        <dbReference type="ChEBI" id="CHEBI:456215"/>
        <dbReference type="EC" id="6.1.1.5"/>
    </reaction>
</comment>
<dbReference type="InterPro" id="IPR002300">
    <property type="entry name" value="aa-tRNA-synth_Ia"/>
</dbReference>
<organism evidence="9 10">
    <name type="scientific">Leptospira interrogans serovar Pomona</name>
    <dbReference type="NCBI Taxonomy" id="44276"/>
    <lineage>
        <taxon>Bacteria</taxon>
        <taxon>Pseudomonadati</taxon>
        <taxon>Spirochaetota</taxon>
        <taxon>Spirochaetia</taxon>
        <taxon>Leptospirales</taxon>
        <taxon>Leptospiraceae</taxon>
        <taxon>Leptospira</taxon>
    </lineage>
</organism>
<keyword evidence="6" id="KW-0030">Aminoacyl-tRNA synthetase</keyword>
<dbReference type="GO" id="GO:0004822">
    <property type="term" value="F:isoleucine-tRNA ligase activity"/>
    <property type="evidence" value="ECO:0007669"/>
    <property type="project" value="UniProtKB-EC"/>
</dbReference>
<sequence length="244" mass="27325">KDLVEIVMQLILGAGYTILDTVKGSELALLRFTHPFMGFAVPAILGDHVTLDAGTGAVHTAPGHGPDEYVIGQKYGLETANPVGPDGTYLPGTYPTLDGVNVFKANDIVIELLKEKGALLHVEKMQHSYPCCWRHKTPIIFRATPQWFVSMDKEGLRQQSLKEITGVQWIPDWGQARIESMVANRPDWCISRQRTWGVPMSLFVHKETQELLPIERTLAAMEEVAKRVEVDGIQAWWDLDPKEI</sequence>
<dbReference type="GO" id="GO:0005524">
    <property type="term" value="F:ATP binding"/>
    <property type="evidence" value="ECO:0007669"/>
    <property type="project" value="UniProtKB-KW"/>
</dbReference>
<feature type="non-terminal residue" evidence="9">
    <location>
        <position position="244"/>
    </location>
</feature>
<keyword evidence="5" id="KW-0648">Protein biosynthesis</keyword>
<evidence type="ECO:0000256" key="4">
    <source>
        <dbReference type="ARBA" id="ARBA00022840"/>
    </source>
</evidence>
<proteinExistence type="inferred from homology"/>
<evidence type="ECO:0000313" key="9">
    <source>
        <dbReference type="EMBL" id="MBE8431976.1"/>
    </source>
</evidence>
<dbReference type="Gene3D" id="3.90.740.10">
    <property type="entry name" value="Valyl/Leucyl/Isoleucyl-tRNA synthetase, editing domain"/>
    <property type="match status" value="1"/>
</dbReference>
<comment type="similarity">
    <text evidence="1">Belongs to the class-I aminoacyl-tRNA synthetase family. IleS type 1 subfamily.</text>
</comment>
<evidence type="ECO:0000256" key="1">
    <source>
        <dbReference type="ARBA" id="ARBA00006887"/>
    </source>
</evidence>
<keyword evidence="3" id="KW-0547">Nucleotide-binding</keyword>
<dbReference type="InterPro" id="IPR014729">
    <property type="entry name" value="Rossmann-like_a/b/a_fold"/>
</dbReference>
<evidence type="ECO:0000256" key="3">
    <source>
        <dbReference type="ARBA" id="ARBA00022741"/>
    </source>
</evidence>
<dbReference type="PANTHER" id="PTHR42765:SF1">
    <property type="entry name" value="ISOLEUCINE--TRNA LIGASE, MITOCHONDRIAL"/>
    <property type="match status" value="1"/>
</dbReference>
<dbReference type="PANTHER" id="PTHR42765">
    <property type="entry name" value="SOLEUCYL-TRNA SYNTHETASE"/>
    <property type="match status" value="1"/>
</dbReference>
<keyword evidence="4" id="KW-0067">ATP-binding</keyword>
<protein>
    <submittedName>
        <fullName evidence="9">Class I tRNA ligase family protein</fullName>
    </submittedName>
</protein>
<dbReference type="InterPro" id="IPR050081">
    <property type="entry name" value="Ile-tRNA_ligase"/>
</dbReference>
<name>A0AA41BKC7_LEPIR</name>
<dbReference type="GO" id="GO:0002161">
    <property type="term" value="F:aminoacyl-tRNA deacylase activity"/>
    <property type="evidence" value="ECO:0007669"/>
    <property type="project" value="InterPro"/>
</dbReference>
<feature type="domain" description="Aminoacyl-tRNA synthetase class Ia" evidence="8">
    <location>
        <begin position="128"/>
        <end position="242"/>
    </location>
</feature>
<dbReference type="Pfam" id="PF00133">
    <property type="entry name" value="tRNA-synt_1"/>
    <property type="match status" value="1"/>
</dbReference>
<evidence type="ECO:0000256" key="5">
    <source>
        <dbReference type="ARBA" id="ARBA00022917"/>
    </source>
</evidence>
<evidence type="ECO:0000256" key="2">
    <source>
        <dbReference type="ARBA" id="ARBA00022598"/>
    </source>
</evidence>
<dbReference type="Proteomes" id="UP000644282">
    <property type="component" value="Unassembled WGS sequence"/>
</dbReference>
<reference evidence="9" key="1">
    <citation type="submission" date="2020-10" db="EMBL/GenBank/DDBJ databases">
        <title>New Zealand Leptospira genomics.</title>
        <authorList>
            <person name="Wilkinson D.A."/>
            <person name="Nisa S."/>
            <person name="Moinet M."/>
            <person name="Benschop J."/>
        </authorList>
    </citation>
    <scope>NUCLEOTIDE SEQUENCE</scope>
    <source>
        <strain evidence="9">ESR8</strain>
    </source>
</reference>
<evidence type="ECO:0000256" key="7">
    <source>
        <dbReference type="ARBA" id="ARBA00048359"/>
    </source>
</evidence>
<evidence type="ECO:0000313" key="10">
    <source>
        <dbReference type="Proteomes" id="UP000644282"/>
    </source>
</evidence>
<gene>
    <name evidence="9" type="ORF">IQB77_19595</name>
</gene>
<dbReference type="EMBL" id="JADDXF010000150">
    <property type="protein sequence ID" value="MBE8431976.1"/>
    <property type="molecule type" value="Genomic_DNA"/>
</dbReference>
<feature type="non-terminal residue" evidence="9">
    <location>
        <position position="1"/>
    </location>
</feature>
<dbReference type="InterPro" id="IPR009008">
    <property type="entry name" value="Val/Leu/Ile-tRNA-synth_edit"/>
</dbReference>
<accession>A0AA41BKC7</accession>
<evidence type="ECO:0000259" key="8">
    <source>
        <dbReference type="Pfam" id="PF00133"/>
    </source>
</evidence>